<accession>A0A084SK16</accession>
<evidence type="ECO:0000313" key="2">
    <source>
        <dbReference type="EMBL" id="KFA88801.1"/>
    </source>
</evidence>
<gene>
    <name evidence="2" type="ORF">Q664_38460</name>
</gene>
<reference evidence="2 3" key="1">
    <citation type="submission" date="2014-07" db="EMBL/GenBank/DDBJ databases">
        <title>Draft Genome Sequence of Gephyronic Acid Producer, Cystobacter violaceus Strain Cb vi76.</title>
        <authorList>
            <person name="Stevens D.C."/>
            <person name="Young J."/>
            <person name="Carmichael R."/>
            <person name="Tan J."/>
            <person name="Taylor R.E."/>
        </authorList>
    </citation>
    <scope>NUCLEOTIDE SEQUENCE [LARGE SCALE GENOMIC DNA]</scope>
    <source>
        <strain evidence="2 3">Cb vi76</strain>
    </source>
</reference>
<dbReference type="InterPro" id="IPR012433">
    <property type="entry name" value="Imm11"/>
</dbReference>
<name>A0A084SK16_9BACT</name>
<dbReference type="Proteomes" id="UP000028547">
    <property type="component" value="Unassembled WGS sequence"/>
</dbReference>
<dbReference type="EMBL" id="JPMI01000275">
    <property type="protein sequence ID" value="KFA88801.1"/>
    <property type="molecule type" value="Genomic_DNA"/>
</dbReference>
<comment type="caution">
    <text evidence="2">The sequence shown here is derived from an EMBL/GenBank/DDBJ whole genome shotgun (WGS) entry which is preliminary data.</text>
</comment>
<feature type="domain" description="Immunity MXAN-0049 protein" evidence="1">
    <location>
        <begin position="41"/>
        <end position="185"/>
    </location>
</feature>
<sequence>MAYSYFTVSNSRDERAIQVHDLPDQVKHYYRLTDATPVGNLFPPSTVLSVHPRSGDMLTDFIDNSDAVLEVSANAREVLMAHGVGENAAEYLPFILHDKQGRVVKERYFVVNLLSSVACFDLAKSKYKTYPNKPGKIYGIRSIHLREDQIPPDAKLFRLAEYTRFIIIRSDLVEAIQKAGLTGLAVLPLGADVS</sequence>
<dbReference type="AlphaFoldDB" id="A0A084SK16"/>
<evidence type="ECO:0000259" key="1">
    <source>
        <dbReference type="Pfam" id="PF07791"/>
    </source>
</evidence>
<dbReference type="Pfam" id="PF07791">
    <property type="entry name" value="Imm11"/>
    <property type="match status" value="1"/>
</dbReference>
<protein>
    <recommendedName>
        <fullName evidence="1">Immunity MXAN-0049 protein domain-containing protein</fullName>
    </recommendedName>
</protein>
<dbReference type="RefSeq" id="WP_043407227.1">
    <property type="nucleotide sequence ID" value="NZ_JPMI01000275.1"/>
</dbReference>
<organism evidence="2 3">
    <name type="scientific">Archangium violaceum Cb vi76</name>
    <dbReference type="NCBI Taxonomy" id="1406225"/>
    <lineage>
        <taxon>Bacteria</taxon>
        <taxon>Pseudomonadati</taxon>
        <taxon>Myxococcota</taxon>
        <taxon>Myxococcia</taxon>
        <taxon>Myxococcales</taxon>
        <taxon>Cystobacterineae</taxon>
        <taxon>Archangiaceae</taxon>
        <taxon>Archangium</taxon>
    </lineage>
</organism>
<proteinExistence type="predicted"/>
<evidence type="ECO:0000313" key="3">
    <source>
        <dbReference type="Proteomes" id="UP000028547"/>
    </source>
</evidence>